<dbReference type="Pfam" id="PF12864">
    <property type="entry name" value="DUF3822"/>
    <property type="match status" value="1"/>
</dbReference>
<name>A0A1G6NH53_9BACT</name>
<protein>
    <recommendedName>
        <fullName evidence="3">DUF3822 domain-containing protein</fullName>
    </recommendedName>
</protein>
<gene>
    <name evidence="1" type="ORF">SAMN04488104_1003134</name>
</gene>
<dbReference type="Gene3D" id="3.30.420.260">
    <property type="match status" value="1"/>
</dbReference>
<evidence type="ECO:0000313" key="1">
    <source>
        <dbReference type="EMBL" id="SDC67172.1"/>
    </source>
</evidence>
<dbReference type="CDD" id="cd24013">
    <property type="entry name" value="ASKHA_ATPase_BT3980-like"/>
    <property type="match status" value="1"/>
</dbReference>
<dbReference type="OrthoDB" id="838738at2"/>
<organism evidence="1 2">
    <name type="scientific">Algoriphagus faecimaris</name>
    <dbReference type="NCBI Taxonomy" id="686796"/>
    <lineage>
        <taxon>Bacteria</taxon>
        <taxon>Pseudomonadati</taxon>
        <taxon>Bacteroidota</taxon>
        <taxon>Cytophagia</taxon>
        <taxon>Cytophagales</taxon>
        <taxon>Cyclobacteriaceae</taxon>
        <taxon>Algoriphagus</taxon>
    </lineage>
</organism>
<evidence type="ECO:0008006" key="3">
    <source>
        <dbReference type="Google" id="ProtNLM"/>
    </source>
</evidence>
<accession>A0A1G6NH53</accession>
<dbReference type="Gene3D" id="3.30.420.250">
    <property type="match status" value="1"/>
</dbReference>
<keyword evidence="2" id="KW-1185">Reference proteome</keyword>
<dbReference type="InterPro" id="IPR024213">
    <property type="entry name" value="DUF3822"/>
</dbReference>
<reference evidence="2" key="1">
    <citation type="submission" date="2016-10" db="EMBL/GenBank/DDBJ databases">
        <authorList>
            <person name="Varghese N."/>
            <person name="Submissions S."/>
        </authorList>
    </citation>
    <scope>NUCLEOTIDE SEQUENCE [LARGE SCALE GENOMIC DNA]</scope>
    <source>
        <strain evidence="2">DSM 23095</strain>
    </source>
</reference>
<proteinExistence type="predicted"/>
<dbReference type="RefSeq" id="WP_087939179.1">
    <property type="nucleotide sequence ID" value="NZ_FNAC01000003.1"/>
</dbReference>
<evidence type="ECO:0000313" key="2">
    <source>
        <dbReference type="Proteomes" id="UP000199060"/>
    </source>
</evidence>
<sequence length="286" mass="33290">MPPQKVTGDNFIPALENLLKVFKSDKFDVEDTSSLSLFLYPDSLVIFAKDKNQANIGVHFYPDFLLNQLDELITTDQLMKLDVPCKIYLHRKEFSLVPGVLFSTGNEANFLRFSTELPQASFYFNTPLDSNNLQVVSLVEEKLKRHLQARFSELSFHHGSVSFLSYLFKERFNLIGQEILINIIGNQFYAAAFTDQELNAFNIFDLDDKEDLLKYALILIKQLNYDRNHVRITLYGVPPKSEITEDWGKTYFHNFRILTPHANQNYSHGFKHLKDLGLLEIYWQFD</sequence>
<dbReference type="AlphaFoldDB" id="A0A1G6NH53"/>
<dbReference type="EMBL" id="FNAC01000003">
    <property type="protein sequence ID" value="SDC67172.1"/>
    <property type="molecule type" value="Genomic_DNA"/>
</dbReference>
<dbReference type="STRING" id="686796.SAMN04488104_1003134"/>
<dbReference type="Proteomes" id="UP000199060">
    <property type="component" value="Unassembled WGS sequence"/>
</dbReference>